<proteinExistence type="predicted"/>
<protein>
    <submittedName>
        <fullName evidence="5">Tungsten formylmethanofuran dehydrogenase</fullName>
    </submittedName>
</protein>
<sequence length="66" mass="7512">MPKIKINKERCKGCQLCILYCPKRLIKKDTQLNKKGLYPVNFIDGECSGCKFCALVCPDNAIEVFK</sequence>
<dbReference type="InterPro" id="IPR017900">
    <property type="entry name" value="4Fe4S_Fe_S_CS"/>
</dbReference>
<name>A0A2H0LX68_9BACT</name>
<keyword evidence="3" id="KW-0411">Iron-sulfur</keyword>
<keyword evidence="1" id="KW-0479">Metal-binding</keyword>
<organism evidence="5 6">
    <name type="scientific">Candidatus Ghiorseimicrobium undicola</name>
    <dbReference type="NCBI Taxonomy" id="1974746"/>
    <lineage>
        <taxon>Bacteria</taxon>
        <taxon>Pseudomonadati</taxon>
        <taxon>Candidatus Omnitrophota</taxon>
        <taxon>Candidatus Ghiorseimicrobium</taxon>
    </lineage>
</organism>
<comment type="caution">
    <text evidence="5">The sequence shown here is derived from an EMBL/GenBank/DDBJ whole genome shotgun (WGS) entry which is preliminary data.</text>
</comment>
<evidence type="ECO:0000256" key="1">
    <source>
        <dbReference type="ARBA" id="ARBA00022723"/>
    </source>
</evidence>
<evidence type="ECO:0000313" key="6">
    <source>
        <dbReference type="Proteomes" id="UP000229641"/>
    </source>
</evidence>
<dbReference type="PANTHER" id="PTHR43122">
    <property type="entry name" value="FERREDOXIN SUBUNIT OF PYRUVATE:FLAVODOXIN OXIDOREDUCTASE-RELATED"/>
    <property type="match status" value="1"/>
</dbReference>
<feature type="domain" description="4Fe-4S ferredoxin-type" evidence="4">
    <location>
        <begin position="38"/>
        <end position="66"/>
    </location>
</feature>
<evidence type="ECO:0000313" key="5">
    <source>
        <dbReference type="EMBL" id="PIQ88967.1"/>
    </source>
</evidence>
<dbReference type="GO" id="GO:0051536">
    <property type="term" value="F:iron-sulfur cluster binding"/>
    <property type="evidence" value="ECO:0007669"/>
    <property type="project" value="UniProtKB-KW"/>
</dbReference>
<dbReference type="GO" id="GO:0046872">
    <property type="term" value="F:metal ion binding"/>
    <property type="evidence" value="ECO:0007669"/>
    <property type="project" value="UniProtKB-KW"/>
</dbReference>
<reference evidence="5 6" key="1">
    <citation type="submission" date="2017-09" db="EMBL/GenBank/DDBJ databases">
        <title>Depth-based differentiation of microbial function through sediment-hosted aquifers and enrichment of novel symbionts in the deep terrestrial subsurface.</title>
        <authorList>
            <person name="Probst A.J."/>
            <person name="Ladd B."/>
            <person name="Jarett J.K."/>
            <person name="Geller-Mcgrath D.E."/>
            <person name="Sieber C.M."/>
            <person name="Emerson J.B."/>
            <person name="Anantharaman K."/>
            <person name="Thomas B.C."/>
            <person name="Malmstrom R."/>
            <person name="Stieglmeier M."/>
            <person name="Klingl A."/>
            <person name="Woyke T."/>
            <person name="Ryan C.M."/>
            <person name="Banfield J.F."/>
        </authorList>
    </citation>
    <scope>NUCLEOTIDE SEQUENCE [LARGE SCALE GENOMIC DNA]</scope>
    <source>
        <strain evidence="5">CG11_big_fil_rev_8_21_14_0_20_42_13</strain>
    </source>
</reference>
<dbReference type="InterPro" id="IPR017896">
    <property type="entry name" value="4Fe4S_Fe-S-bd"/>
</dbReference>
<evidence type="ECO:0000256" key="3">
    <source>
        <dbReference type="ARBA" id="ARBA00023014"/>
    </source>
</evidence>
<evidence type="ECO:0000256" key="2">
    <source>
        <dbReference type="ARBA" id="ARBA00023004"/>
    </source>
</evidence>
<dbReference type="Pfam" id="PF12838">
    <property type="entry name" value="Fer4_7"/>
    <property type="match status" value="1"/>
</dbReference>
<dbReference type="Gene3D" id="3.30.70.20">
    <property type="match status" value="1"/>
</dbReference>
<dbReference type="Proteomes" id="UP000229641">
    <property type="component" value="Unassembled WGS sequence"/>
</dbReference>
<accession>A0A2H0LX68</accession>
<gene>
    <name evidence="5" type="ORF">COV72_05525</name>
</gene>
<dbReference type="EMBL" id="PCWA01000080">
    <property type="protein sequence ID" value="PIQ88967.1"/>
    <property type="molecule type" value="Genomic_DNA"/>
</dbReference>
<dbReference type="AlphaFoldDB" id="A0A2H0LX68"/>
<keyword evidence="2" id="KW-0408">Iron</keyword>
<dbReference type="PROSITE" id="PS00198">
    <property type="entry name" value="4FE4S_FER_1"/>
    <property type="match status" value="1"/>
</dbReference>
<dbReference type="SUPFAM" id="SSF54862">
    <property type="entry name" value="4Fe-4S ferredoxins"/>
    <property type="match status" value="1"/>
</dbReference>
<dbReference type="PANTHER" id="PTHR43122:SF1">
    <property type="entry name" value="IRON-SULFUR-BINDING PROTEIN"/>
    <property type="match status" value="1"/>
</dbReference>
<evidence type="ECO:0000259" key="4">
    <source>
        <dbReference type="PROSITE" id="PS51379"/>
    </source>
</evidence>
<dbReference type="PROSITE" id="PS51379">
    <property type="entry name" value="4FE4S_FER_2"/>
    <property type="match status" value="2"/>
</dbReference>
<feature type="domain" description="4Fe-4S ferredoxin-type" evidence="4">
    <location>
        <begin position="2"/>
        <end position="31"/>
    </location>
</feature>